<keyword evidence="3" id="KW-0808">Transferase</keyword>
<evidence type="ECO:0000256" key="5">
    <source>
        <dbReference type="ARBA" id="ARBA00022919"/>
    </source>
</evidence>
<dbReference type="GO" id="GO:0047493">
    <property type="term" value="F:ceramide cholinephosphotransferase activity"/>
    <property type="evidence" value="ECO:0007669"/>
    <property type="project" value="TreeGrafter"/>
</dbReference>
<name>A0A9W8M3K3_9FUNG</name>
<dbReference type="EMBL" id="JANBUY010000411">
    <property type="protein sequence ID" value="KAJ2859251.1"/>
    <property type="molecule type" value="Genomic_DNA"/>
</dbReference>
<keyword evidence="7" id="KW-0443">Lipid metabolism</keyword>
<dbReference type="GO" id="GO:0000139">
    <property type="term" value="C:Golgi membrane"/>
    <property type="evidence" value="ECO:0007669"/>
    <property type="project" value="TreeGrafter"/>
</dbReference>
<feature type="region of interest" description="Disordered" evidence="9">
    <location>
        <begin position="346"/>
        <end position="366"/>
    </location>
</feature>
<keyword evidence="6 10" id="KW-1133">Transmembrane helix</keyword>
<dbReference type="InterPro" id="IPR045221">
    <property type="entry name" value="Sphingomyelin_synth-like"/>
</dbReference>
<evidence type="ECO:0000259" key="11">
    <source>
        <dbReference type="Pfam" id="PF14360"/>
    </source>
</evidence>
<feature type="region of interest" description="Disordered" evidence="9">
    <location>
        <begin position="294"/>
        <end position="329"/>
    </location>
</feature>
<dbReference type="GO" id="GO:0005886">
    <property type="term" value="C:plasma membrane"/>
    <property type="evidence" value="ECO:0007669"/>
    <property type="project" value="TreeGrafter"/>
</dbReference>
<protein>
    <recommendedName>
        <fullName evidence="11">Sphingomyelin synthase-like domain-containing protein</fullName>
    </recommendedName>
</protein>
<feature type="compositionally biased region" description="Low complexity" evidence="9">
    <location>
        <begin position="299"/>
        <end position="314"/>
    </location>
</feature>
<keyword evidence="13" id="KW-1185">Reference proteome</keyword>
<dbReference type="InterPro" id="IPR025749">
    <property type="entry name" value="Sphingomyelin_synth-like_dom"/>
</dbReference>
<comment type="caution">
    <text evidence="12">The sequence shown here is derived from an EMBL/GenBank/DDBJ whole genome shotgun (WGS) entry which is preliminary data.</text>
</comment>
<evidence type="ECO:0000256" key="9">
    <source>
        <dbReference type="SAM" id="MobiDB-lite"/>
    </source>
</evidence>
<organism evidence="12 13">
    <name type="scientific">Coemansia aciculifera</name>
    <dbReference type="NCBI Taxonomy" id="417176"/>
    <lineage>
        <taxon>Eukaryota</taxon>
        <taxon>Fungi</taxon>
        <taxon>Fungi incertae sedis</taxon>
        <taxon>Zoopagomycota</taxon>
        <taxon>Kickxellomycotina</taxon>
        <taxon>Kickxellomycetes</taxon>
        <taxon>Kickxellales</taxon>
        <taxon>Kickxellaceae</taxon>
        <taxon>Coemansia</taxon>
    </lineage>
</organism>
<sequence>MLQDVILERLPLLERAWISDKFVGTSVIICIIGGCICARGWRERLMLIRRIGWMVAILYFLRSITISVTTVPPSISSCKIDVPQSTWQVIKATPDILAGNIGQCTDKIFSGHTAILLISFLFWQRYATHWSILVYSALHTFIGILTVLLARYHYTIDVVIGALLTFFVHHLYYSTLDFAIRLRSEHDAQMAVAWSKLSLSEEEAHALFRSSQDDDRVLYYDDNEADRDDGGYKMAVFSRAPPLTGTTEDGSGWRDYDSAVGVDIGRPDRSAGGLLSAVATADDQDMDRQPFVVRKRETSSATATAMSSDTSDADNSGHRRPLSAAAAAAAGALEHHEITVLDPHTTPTGLSRHHRRLPADTLPPMAHLGRPALSGSTMLEIMGVNRPLGSFLPNLVSWMDGLDLRYQSPHQRSNM</sequence>
<dbReference type="GO" id="GO:0033188">
    <property type="term" value="F:sphingomyelin synthase activity"/>
    <property type="evidence" value="ECO:0007669"/>
    <property type="project" value="TreeGrafter"/>
</dbReference>
<evidence type="ECO:0000256" key="4">
    <source>
        <dbReference type="ARBA" id="ARBA00022692"/>
    </source>
</evidence>
<dbReference type="Proteomes" id="UP001140074">
    <property type="component" value="Unassembled WGS sequence"/>
</dbReference>
<proteinExistence type="inferred from homology"/>
<evidence type="ECO:0000256" key="2">
    <source>
        <dbReference type="ARBA" id="ARBA00005441"/>
    </source>
</evidence>
<accession>A0A9W8M3K3</accession>
<keyword evidence="5" id="KW-0746">Sphingolipid metabolism</keyword>
<evidence type="ECO:0000313" key="12">
    <source>
        <dbReference type="EMBL" id="KAJ2859251.1"/>
    </source>
</evidence>
<evidence type="ECO:0000256" key="1">
    <source>
        <dbReference type="ARBA" id="ARBA00004141"/>
    </source>
</evidence>
<dbReference type="AlphaFoldDB" id="A0A9W8M3K3"/>
<dbReference type="PANTHER" id="PTHR21290:SF25">
    <property type="entry name" value="SPHINGOMYELIN SYNTHASE-RELATED PROTEIN 1"/>
    <property type="match status" value="1"/>
</dbReference>
<evidence type="ECO:0000256" key="8">
    <source>
        <dbReference type="ARBA" id="ARBA00023136"/>
    </source>
</evidence>
<feature type="transmembrane region" description="Helical" evidence="10">
    <location>
        <begin position="22"/>
        <end position="41"/>
    </location>
</feature>
<dbReference type="PANTHER" id="PTHR21290">
    <property type="entry name" value="SPHINGOMYELIN SYNTHETASE"/>
    <property type="match status" value="1"/>
</dbReference>
<feature type="transmembrane region" description="Helical" evidence="10">
    <location>
        <begin position="130"/>
        <end position="148"/>
    </location>
</feature>
<dbReference type="GO" id="GO:0046513">
    <property type="term" value="P:ceramide biosynthetic process"/>
    <property type="evidence" value="ECO:0007669"/>
    <property type="project" value="TreeGrafter"/>
</dbReference>
<evidence type="ECO:0000256" key="7">
    <source>
        <dbReference type="ARBA" id="ARBA00023098"/>
    </source>
</evidence>
<evidence type="ECO:0000256" key="10">
    <source>
        <dbReference type="SAM" id="Phobius"/>
    </source>
</evidence>
<reference evidence="12" key="1">
    <citation type="submission" date="2022-07" db="EMBL/GenBank/DDBJ databases">
        <title>Phylogenomic reconstructions and comparative analyses of Kickxellomycotina fungi.</title>
        <authorList>
            <person name="Reynolds N.K."/>
            <person name="Stajich J.E."/>
            <person name="Barry K."/>
            <person name="Grigoriev I.V."/>
            <person name="Crous P."/>
            <person name="Smith M.E."/>
        </authorList>
    </citation>
    <scope>NUCLEOTIDE SEQUENCE</scope>
    <source>
        <strain evidence="12">RSA 476</strain>
    </source>
</reference>
<comment type="similarity">
    <text evidence="2">Belongs to the sphingomyelin synthase family.</text>
</comment>
<feature type="transmembrane region" description="Helical" evidence="10">
    <location>
        <begin position="53"/>
        <end position="75"/>
    </location>
</feature>
<feature type="domain" description="Sphingomyelin synthase-like" evidence="11">
    <location>
        <begin position="103"/>
        <end position="173"/>
    </location>
</feature>
<comment type="subcellular location">
    <subcellularLocation>
        <location evidence="1">Membrane</location>
        <topology evidence="1">Multi-pass membrane protein</topology>
    </subcellularLocation>
</comment>
<evidence type="ECO:0000256" key="6">
    <source>
        <dbReference type="ARBA" id="ARBA00022989"/>
    </source>
</evidence>
<evidence type="ECO:0000313" key="13">
    <source>
        <dbReference type="Proteomes" id="UP001140074"/>
    </source>
</evidence>
<feature type="transmembrane region" description="Helical" evidence="10">
    <location>
        <begin position="154"/>
        <end position="173"/>
    </location>
</feature>
<evidence type="ECO:0000256" key="3">
    <source>
        <dbReference type="ARBA" id="ARBA00022679"/>
    </source>
</evidence>
<keyword evidence="8 10" id="KW-0472">Membrane</keyword>
<dbReference type="GO" id="GO:0005789">
    <property type="term" value="C:endoplasmic reticulum membrane"/>
    <property type="evidence" value="ECO:0007669"/>
    <property type="project" value="TreeGrafter"/>
</dbReference>
<dbReference type="Pfam" id="PF14360">
    <property type="entry name" value="PAP2_C"/>
    <property type="match status" value="1"/>
</dbReference>
<keyword evidence="4 10" id="KW-0812">Transmembrane</keyword>
<gene>
    <name evidence="12" type="ORF">GGH94_006203</name>
</gene>